<dbReference type="InterPro" id="IPR034660">
    <property type="entry name" value="DinB/YfiT-like"/>
</dbReference>
<evidence type="ECO:0000313" key="2">
    <source>
        <dbReference type="EMBL" id="MFC1405453.1"/>
    </source>
</evidence>
<dbReference type="GO" id="GO:0016853">
    <property type="term" value="F:isomerase activity"/>
    <property type="evidence" value="ECO:0007669"/>
    <property type="project" value="UniProtKB-KW"/>
</dbReference>
<protein>
    <submittedName>
        <fullName evidence="2">Maleylpyruvate isomerase family mycothiol-dependent enzyme</fullName>
    </submittedName>
</protein>
<name>A0ABV6UVG1_9ACTN</name>
<dbReference type="SUPFAM" id="SSF109854">
    <property type="entry name" value="DinB/YfiT-like putative metalloenzymes"/>
    <property type="match status" value="1"/>
</dbReference>
<organism evidence="2 3">
    <name type="scientific">Streptacidiphilus cavernicola</name>
    <dbReference type="NCBI Taxonomy" id="3342716"/>
    <lineage>
        <taxon>Bacteria</taxon>
        <taxon>Bacillati</taxon>
        <taxon>Actinomycetota</taxon>
        <taxon>Actinomycetes</taxon>
        <taxon>Kitasatosporales</taxon>
        <taxon>Streptomycetaceae</taxon>
        <taxon>Streptacidiphilus</taxon>
    </lineage>
</organism>
<keyword evidence="2" id="KW-0413">Isomerase</keyword>
<evidence type="ECO:0000313" key="3">
    <source>
        <dbReference type="Proteomes" id="UP001592528"/>
    </source>
</evidence>
<dbReference type="NCBIfam" id="TIGR03083">
    <property type="entry name" value="maleylpyruvate isomerase family mycothiol-dependent enzyme"/>
    <property type="match status" value="1"/>
</dbReference>
<evidence type="ECO:0000259" key="1">
    <source>
        <dbReference type="Pfam" id="PF11716"/>
    </source>
</evidence>
<sequence>MGDAELWGMVHAERAALAEDLAGLEDVQWSTESLCTGFTVRQVVAHLTAGARLGPARWMAGVIRCRFDFDAQNAYRLAQQLGADAGETLERFRRSVTSTTKPPVPVVAVLGEAVVHGEDVRHPLGLRRDYPIAALTRVAEYYQRTNMTVPSKRRTQGLRLSATDGPFAAGPQDGAQVNGSTLALVMAMAGRSAYRAQLAGDGAPAIAD</sequence>
<gene>
    <name evidence="2" type="ORF">ACEZDJ_29625</name>
</gene>
<dbReference type="InterPro" id="IPR024344">
    <property type="entry name" value="MDMPI_metal-binding"/>
</dbReference>
<dbReference type="InterPro" id="IPR017517">
    <property type="entry name" value="Maleyloyr_isom"/>
</dbReference>
<dbReference type="RefSeq" id="WP_030261847.1">
    <property type="nucleotide sequence ID" value="NZ_JBHEZZ010000021.1"/>
</dbReference>
<dbReference type="Gene3D" id="1.20.120.450">
    <property type="entry name" value="dinb family like domain"/>
    <property type="match status" value="1"/>
</dbReference>
<dbReference type="EMBL" id="JBHEZZ010000021">
    <property type="protein sequence ID" value="MFC1405453.1"/>
    <property type="molecule type" value="Genomic_DNA"/>
</dbReference>
<proteinExistence type="predicted"/>
<feature type="domain" description="Mycothiol-dependent maleylpyruvate isomerase metal-binding" evidence="1">
    <location>
        <begin position="10"/>
        <end position="100"/>
    </location>
</feature>
<dbReference type="Proteomes" id="UP001592528">
    <property type="component" value="Unassembled WGS sequence"/>
</dbReference>
<reference evidence="2 3" key="1">
    <citation type="submission" date="2024-09" db="EMBL/GenBank/DDBJ databases">
        <authorList>
            <person name="Lee S.D."/>
        </authorList>
    </citation>
    <scope>NUCLEOTIDE SEQUENCE [LARGE SCALE GENOMIC DNA]</scope>
    <source>
        <strain evidence="2 3">N1-5</strain>
    </source>
</reference>
<accession>A0ABV6UVG1</accession>
<comment type="caution">
    <text evidence="2">The sequence shown here is derived from an EMBL/GenBank/DDBJ whole genome shotgun (WGS) entry which is preliminary data.</text>
</comment>
<keyword evidence="3" id="KW-1185">Reference proteome</keyword>
<dbReference type="Pfam" id="PF11716">
    <property type="entry name" value="MDMPI_N"/>
    <property type="match status" value="1"/>
</dbReference>